<dbReference type="Gene3D" id="3.80.10.10">
    <property type="entry name" value="Ribonuclease Inhibitor"/>
    <property type="match status" value="1"/>
</dbReference>
<accession>A0A484K9J4</accession>
<dbReference type="SUPFAM" id="SSF52047">
    <property type="entry name" value="RNI-like"/>
    <property type="match status" value="1"/>
</dbReference>
<dbReference type="Pfam" id="PF23622">
    <property type="entry name" value="LRR_At1g61320_AtMIF1"/>
    <property type="match status" value="1"/>
</dbReference>
<proteinExistence type="predicted"/>
<dbReference type="OrthoDB" id="1041001at2759"/>
<dbReference type="Gene3D" id="1.20.1280.50">
    <property type="match status" value="1"/>
</dbReference>
<dbReference type="CDD" id="cd22160">
    <property type="entry name" value="F-box_AtFBL13-like"/>
    <property type="match status" value="1"/>
</dbReference>
<dbReference type="SUPFAM" id="SSF81383">
    <property type="entry name" value="F-box domain"/>
    <property type="match status" value="1"/>
</dbReference>
<dbReference type="Pfam" id="PF00646">
    <property type="entry name" value="F-box"/>
    <property type="match status" value="1"/>
</dbReference>
<keyword evidence="4" id="KW-1185">Reference proteome</keyword>
<evidence type="ECO:0000313" key="3">
    <source>
        <dbReference type="EMBL" id="VFQ59569.1"/>
    </source>
</evidence>
<dbReference type="InterPro" id="IPR053781">
    <property type="entry name" value="F-box_AtFBL13-like"/>
</dbReference>
<dbReference type="InterPro" id="IPR055357">
    <property type="entry name" value="LRR_At1g61320_AtMIF1"/>
</dbReference>
<dbReference type="EMBL" id="OOIL02000038">
    <property type="protein sequence ID" value="VFQ59569.1"/>
    <property type="molecule type" value="Genomic_DNA"/>
</dbReference>
<dbReference type="AlphaFoldDB" id="A0A484K9J4"/>
<name>A0A484K9J4_9ASTE</name>
<evidence type="ECO:0000256" key="1">
    <source>
        <dbReference type="SAM" id="MobiDB-lite"/>
    </source>
</evidence>
<dbReference type="InterPro" id="IPR050232">
    <property type="entry name" value="FBL13/AtMIF1-like"/>
</dbReference>
<dbReference type="PANTHER" id="PTHR31900">
    <property type="entry name" value="F-BOX/RNI SUPERFAMILY PROTEIN-RELATED"/>
    <property type="match status" value="1"/>
</dbReference>
<protein>
    <recommendedName>
        <fullName evidence="2">FBD domain-containing protein</fullName>
    </recommendedName>
</protein>
<dbReference type="PANTHER" id="PTHR31900:SF32">
    <property type="entry name" value="F-BOX_RNI_FBD-LIKE DOMAIN PROTEIN"/>
    <property type="match status" value="1"/>
</dbReference>
<reference evidence="3 4" key="1">
    <citation type="submission" date="2018-04" db="EMBL/GenBank/DDBJ databases">
        <authorList>
            <person name="Vogel A."/>
        </authorList>
    </citation>
    <scope>NUCLEOTIDE SEQUENCE [LARGE SCALE GENOMIC DNA]</scope>
</reference>
<sequence length="493" mass="55697">MDECLANETQKQAGESEFREGGESGADNVEINSAETDISNKRMKEMGMDRLSALPDCLLIHILSFLGLKKAAITSLLGKRWKFLWTELPTLEFSLWEKWESRDKITQARREFVARVHKTLATRSGKSLEKMDISFHYNECFASDVDSWLGVSLKLKVKHVVLSLSSSLFSEHVYTLPEKMYTYSSLTSLSLHGCIFEPEREIKWQSLTYLDISNVYLPQPILDNILSGCPVLTRLHLSECWGFTCFEIHSQNLGELSVHDSFQESSDDDFFKISAPHLKSLYVSSLDTLDTKLKLSNISSLVSASFHFYDVWNSGSEDVLSNTREIFESSQHVKKLEVGCEIIKALVAVLLRGHWQLPKSTRRCLTISSFIHDKENVSGILGLLESSPNLETLVIEHYDPHEIAEENWVLPGRCDMGCDLLHLKTVKMYSMADPKLGGEPLLMLARILLERAPALEEMVIWVRVENVSDFAKIGQALLTYPGASPKAVISFLP</sequence>
<evidence type="ECO:0000313" key="4">
    <source>
        <dbReference type="Proteomes" id="UP000595140"/>
    </source>
</evidence>
<dbReference type="Proteomes" id="UP000595140">
    <property type="component" value="Unassembled WGS sequence"/>
</dbReference>
<dbReference type="InterPro" id="IPR001810">
    <property type="entry name" value="F-box_dom"/>
</dbReference>
<dbReference type="InterPro" id="IPR036047">
    <property type="entry name" value="F-box-like_dom_sf"/>
</dbReference>
<dbReference type="InterPro" id="IPR032675">
    <property type="entry name" value="LRR_dom_sf"/>
</dbReference>
<feature type="region of interest" description="Disordered" evidence="1">
    <location>
        <begin position="1"/>
        <end position="35"/>
    </location>
</feature>
<feature type="domain" description="FBD" evidence="2">
    <location>
        <begin position="417"/>
        <end position="492"/>
    </location>
</feature>
<gene>
    <name evidence="3" type="ORF">CCAM_LOCUS1345</name>
</gene>
<organism evidence="3 4">
    <name type="scientific">Cuscuta campestris</name>
    <dbReference type="NCBI Taxonomy" id="132261"/>
    <lineage>
        <taxon>Eukaryota</taxon>
        <taxon>Viridiplantae</taxon>
        <taxon>Streptophyta</taxon>
        <taxon>Embryophyta</taxon>
        <taxon>Tracheophyta</taxon>
        <taxon>Spermatophyta</taxon>
        <taxon>Magnoliopsida</taxon>
        <taxon>eudicotyledons</taxon>
        <taxon>Gunneridae</taxon>
        <taxon>Pentapetalae</taxon>
        <taxon>asterids</taxon>
        <taxon>lamiids</taxon>
        <taxon>Solanales</taxon>
        <taxon>Convolvulaceae</taxon>
        <taxon>Cuscuteae</taxon>
        <taxon>Cuscuta</taxon>
        <taxon>Cuscuta subgen. Grammica</taxon>
        <taxon>Cuscuta sect. Cleistogrammica</taxon>
    </lineage>
</organism>
<dbReference type="InterPro" id="IPR006566">
    <property type="entry name" value="FBD"/>
</dbReference>
<dbReference type="SMART" id="SM00579">
    <property type="entry name" value="FBD"/>
    <property type="match status" value="1"/>
</dbReference>
<evidence type="ECO:0000259" key="2">
    <source>
        <dbReference type="SMART" id="SM00579"/>
    </source>
</evidence>